<dbReference type="InterPro" id="IPR036909">
    <property type="entry name" value="Cyt_c-like_dom_sf"/>
</dbReference>
<dbReference type="GO" id="GO:0005506">
    <property type="term" value="F:iron ion binding"/>
    <property type="evidence" value="ECO:0007669"/>
    <property type="project" value="InterPro"/>
</dbReference>
<gene>
    <name evidence="10" type="ORF">C7T94_06830</name>
</gene>
<accession>A0A2T3HPP1</accession>
<dbReference type="SUPFAM" id="SSF46626">
    <property type="entry name" value="Cytochrome c"/>
    <property type="match status" value="1"/>
</dbReference>
<comment type="caution">
    <text evidence="10">The sequence shown here is derived from an EMBL/GenBank/DDBJ whole genome shotgun (WGS) entry which is preliminary data.</text>
</comment>
<feature type="compositionally biased region" description="Low complexity" evidence="7">
    <location>
        <begin position="39"/>
        <end position="56"/>
    </location>
</feature>
<protein>
    <submittedName>
        <fullName evidence="10">Cytochrome C552</fullName>
    </submittedName>
</protein>
<evidence type="ECO:0000313" key="10">
    <source>
        <dbReference type="EMBL" id="PST84414.1"/>
    </source>
</evidence>
<dbReference type="PROSITE" id="PS51007">
    <property type="entry name" value="CYTC"/>
    <property type="match status" value="1"/>
</dbReference>
<keyword evidence="11" id="KW-1185">Reference proteome</keyword>
<dbReference type="Gene3D" id="1.10.760.10">
    <property type="entry name" value="Cytochrome c-like domain"/>
    <property type="match status" value="1"/>
</dbReference>
<dbReference type="RefSeq" id="WP_107214514.1">
    <property type="nucleotide sequence ID" value="NZ_KZ686268.1"/>
</dbReference>
<dbReference type="EMBL" id="PYLS01000004">
    <property type="protein sequence ID" value="PST84414.1"/>
    <property type="molecule type" value="Genomic_DNA"/>
</dbReference>
<dbReference type="GO" id="GO:0009055">
    <property type="term" value="F:electron transfer activity"/>
    <property type="evidence" value="ECO:0007669"/>
    <property type="project" value="InterPro"/>
</dbReference>
<dbReference type="InterPro" id="IPR009056">
    <property type="entry name" value="Cyt_c-like_dom"/>
</dbReference>
<keyword evidence="1" id="KW-0813">Transport</keyword>
<feature type="binding site" description="covalent" evidence="6">
    <location>
        <position position="69"/>
    </location>
    <ligand>
        <name>heme c</name>
        <dbReference type="ChEBI" id="CHEBI:61717"/>
    </ligand>
</feature>
<feature type="domain" description="Cytochrome c" evidence="9">
    <location>
        <begin position="55"/>
        <end position="140"/>
    </location>
</feature>
<evidence type="ECO:0000313" key="11">
    <source>
        <dbReference type="Proteomes" id="UP000240912"/>
    </source>
</evidence>
<sequence length="141" mass="14887">MKKTIFTLVSMAAITLYACGGGEKKEQTTAIGQEEQTEATTDTSTTSGSAAASSGANMPGEKLIAKSDCIGCHNKTQKVIGPSYQDVAAKYEATDKNIDDLAGKIIKGGKGVWGEVPMTPHPTVSQDDAKEMVRYILSLKK</sequence>
<feature type="signal peptide" evidence="8">
    <location>
        <begin position="1"/>
        <end position="18"/>
    </location>
</feature>
<dbReference type="PROSITE" id="PS51257">
    <property type="entry name" value="PROKAR_LIPOPROTEIN"/>
    <property type="match status" value="1"/>
</dbReference>
<keyword evidence="5 6" id="KW-0408">Iron</keyword>
<evidence type="ECO:0000256" key="5">
    <source>
        <dbReference type="ARBA" id="ARBA00023004"/>
    </source>
</evidence>
<proteinExistence type="predicted"/>
<dbReference type="AlphaFoldDB" id="A0A2T3HPP1"/>
<evidence type="ECO:0000256" key="7">
    <source>
        <dbReference type="SAM" id="MobiDB-lite"/>
    </source>
</evidence>
<feature type="binding site" description="covalent" evidence="6">
    <location>
        <position position="118"/>
    </location>
    <ligand>
        <name>heme c</name>
        <dbReference type="ChEBI" id="CHEBI:61717"/>
    </ligand>
</feature>
<evidence type="ECO:0000259" key="9">
    <source>
        <dbReference type="PROSITE" id="PS51007"/>
    </source>
</evidence>
<feature type="region of interest" description="Disordered" evidence="7">
    <location>
        <begin position="27"/>
        <end position="59"/>
    </location>
</feature>
<dbReference type="GO" id="GO:0020037">
    <property type="term" value="F:heme binding"/>
    <property type="evidence" value="ECO:0007669"/>
    <property type="project" value="InterPro"/>
</dbReference>
<dbReference type="PRINTS" id="PR00606">
    <property type="entry name" value="CYTCHROMECID"/>
</dbReference>
<evidence type="ECO:0000256" key="6">
    <source>
        <dbReference type="PIRSR" id="PIRSR602324-1"/>
    </source>
</evidence>
<feature type="chain" id="PRO_5015468444" evidence="8">
    <location>
        <begin position="19"/>
        <end position="141"/>
    </location>
</feature>
<dbReference type="OrthoDB" id="9814063at2"/>
<evidence type="ECO:0000256" key="4">
    <source>
        <dbReference type="ARBA" id="ARBA00022982"/>
    </source>
</evidence>
<keyword evidence="2 6" id="KW-0349">Heme</keyword>
<organism evidence="10 11">
    <name type="scientific">Pedobacter yulinensis</name>
    <dbReference type="NCBI Taxonomy" id="2126353"/>
    <lineage>
        <taxon>Bacteria</taxon>
        <taxon>Pseudomonadati</taxon>
        <taxon>Bacteroidota</taxon>
        <taxon>Sphingobacteriia</taxon>
        <taxon>Sphingobacteriales</taxon>
        <taxon>Sphingobacteriaceae</taxon>
        <taxon>Pedobacter</taxon>
    </lineage>
</organism>
<dbReference type="InterPro" id="IPR002324">
    <property type="entry name" value="Cyt_c_ID"/>
</dbReference>
<keyword evidence="4" id="KW-0249">Electron transport</keyword>
<evidence type="ECO:0000256" key="2">
    <source>
        <dbReference type="ARBA" id="ARBA00022617"/>
    </source>
</evidence>
<feature type="binding site" description="covalent" evidence="6">
    <location>
        <position position="73"/>
    </location>
    <ligand>
        <name>heme c</name>
        <dbReference type="ChEBI" id="CHEBI:61717"/>
    </ligand>
</feature>
<keyword evidence="3 6" id="KW-0479">Metal-binding</keyword>
<comment type="PTM">
    <text evidence="6">Binds 1 heme c group covalently per subunit.</text>
</comment>
<evidence type="ECO:0000256" key="3">
    <source>
        <dbReference type="ARBA" id="ARBA00022723"/>
    </source>
</evidence>
<evidence type="ECO:0000256" key="1">
    <source>
        <dbReference type="ARBA" id="ARBA00022448"/>
    </source>
</evidence>
<reference evidence="10 11" key="1">
    <citation type="submission" date="2018-03" db="EMBL/GenBank/DDBJ databases">
        <authorList>
            <person name="Keele B.F."/>
        </authorList>
    </citation>
    <scope>NUCLEOTIDE SEQUENCE [LARGE SCALE GENOMIC DNA]</scope>
    <source>
        <strain evidence="10 11">YL28-9</strain>
    </source>
</reference>
<dbReference type="Proteomes" id="UP000240912">
    <property type="component" value="Unassembled WGS sequence"/>
</dbReference>
<keyword evidence="8" id="KW-0732">Signal</keyword>
<evidence type="ECO:0000256" key="8">
    <source>
        <dbReference type="SAM" id="SignalP"/>
    </source>
</evidence>
<name>A0A2T3HPP1_9SPHI</name>
<dbReference type="Pfam" id="PF00034">
    <property type="entry name" value="Cytochrom_C"/>
    <property type="match status" value="1"/>
</dbReference>